<evidence type="ECO:0000313" key="3">
    <source>
        <dbReference type="EMBL" id="ANP45661.1"/>
    </source>
</evidence>
<dbReference type="PANTHER" id="PTHR23150">
    <property type="entry name" value="SULFATASE MODIFYING FACTOR 1, 2"/>
    <property type="match status" value="1"/>
</dbReference>
<dbReference type="Pfam" id="PF03781">
    <property type="entry name" value="FGE-sulfatase"/>
    <property type="match status" value="1"/>
</dbReference>
<accession>A0A1B1AGJ2</accession>
<dbReference type="InterPro" id="IPR005532">
    <property type="entry name" value="SUMF_dom"/>
</dbReference>
<proteinExistence type="predicted"/>
<feature type="signal peptide" evidence="1">
    <location>
        <begin position="1"/>
        <end position="19"/>
    </location>
</feature>
<gene>
    <name evidence="3" type="ORF">ATE48_06865</name>
</gene>
<dbReference type="InterPro" id="IPR051043">
    <property type="entry name" value="Sulfatase_Mod_Factor_Kinase"/>
</dbReference>
<evidence type="ECO:0000313" key="4">
    <source>
        <dbReference type="Proteomes" id="UP000092498"/>
    </source>
</evidence>
<name>A0A1B1AGJ2_9PROT</name>
<evidence type="ECO:0000256" key="1">
    <source>
        <dbReference type="SAM" id="SignalP"/>
    </source>
</evidence>
<dbReference type="PROSITE" id="PS51257">
    <property type="entry name" value="PROKAR_LIPOPROTEIN"/>
    <property type="match status" value="1"/>
</dbReference>
<dbReference type="RefSeq" id="WP_066769355.1">
    <property type="nucleotide sequence ID" value="NZ_CP013244.1"/>
</dbReference>
<dbReference type="OrthoDB" id="9768004at2"/>
<dbReference type="GO" id="GO:0120147">
    <property type="term" value="F:formylglycine-generating oxidase activity"/>
    <property type="evidence" value="ECO:0007669"/>
    <property type="project" value="TreeGrafter"/>
</dbReference>
<dbReference type="PANTHER" id="PTHR23150:SF19">
    <property type="entry name" value="FORMYLGLYCINE-GENERATING ENZYME"/>
    <property type="match status" value="1"/>
</dbReference>
<dbReference type="Gene3D" id="3.90.1580.10">
    <property type="entry name" value="paralog of FGE (formylglycine-generating enzyme)"/>
    <property type="match status" value="1"/>
</dbReference>
<protein>
    <recommendedName>
        <fullName evidence="2">Sulfatase-modifying factor enzyme-like domain-containing protein</fullName>
    </recommendedName>
</protein>
<dbReference type="KEGG" id="cbot:ATE48_06865"/>
<dbReference type="InterPro" id="IPR016187">
    <property type="entry name" value="CTDL_fold"/>
</dbReference>
<sequence length="430" mass="46504">MHVRLALAAALVLLVSACAQISGALGPDEGNAAPQAQENPTDPALAGLDIVEGGYARFEHASMGCNYRGCLNFPGRWLADGETPVYAEPRISAPVMDRLAVGEWVNAVRYEQHIQPRRGVVTRAGGGVEVGDVLYLLWAEYDDEGGGTMRYWRRGGPIDVSTGGEDSPEIRYEDAGAESIDWVYVEREDGRRNGWLRDPMMPGVEDRIDECPVHDVSAPCRDLRSRAAPISVSYPTPQPFRDCGDCPFMVWIPGLSIAISQHEVTIGQWNACITDGGCPSGGSLLEGDARHPVVGISGGADVYLEWLSQRTGHRYRWLTFEEWSVAAFPGGRQQNYYWGNDAPGCARGARNGVAYGACGLNGPLPVGSFQPNAFGLYDVLGNVSELVLEDSQSMRFLGGSWHSSESELGGAVDQFSEAHDGGGLRVARER</sequence>
<dbReference type="AlphaFoldDB" id="A0A1B1AGJ2"/>
<reference evidence="3 4" key="1">
    <citation type="submission" date="2015-11" db="EMBL/GenBank/DDBJ databases">
        <title>Whole-Genome Sequence of Candidatus Oderbacter manganicum from the National Park Lower Oder Valley, Germany.</title>
        <authorList>
            <person name="Braun B."/>
            <person name="Liere K."/>
            <person name="Szewzyk U."/>
        </authorList>
    </citation>
    <scope>NUCLEOTIDE SEQUENCE [LARGE SCALE GENOMIC DNA]</scope>
    <source>
        <strain evidence="3 4">OTSz_A_272</strain>
    </source>
</reference>
<evidence type="ECO:0000259" key="2">
    <source>
        <dbReference type="Pfam" id="PF03781"/>
    </source>
</evidence>
<dbReference type="SUPFAM" id="SSF56436">
    <property type="entry name" value="C-type lectin-like"/>
    <property type="match status" value="1"/>
</dbReference>
<feature type="chain" id="PRO_5008518774" description="Sulfatase-modifying factor enzyme-like domain-containing protein" evidence="1">
    <location>
        <begin position="20"/>
        <end position="430"/>
    </location>
</feature>
<dbReference type="EMBL" id="CP013244">
    <property type="protein sequence ID" value="ANP45661.1"/>
    <property type="molecule type" value="Genomic_DNA"/>
</dbReference>
<dbReference type="InterPro" id="IPR042095">
    <property type="entry name" value="SUMF_sf"/>
</dbReference>
<organism evidence="3 4">
    <name type="scientific">Candidatus Viadribacter manganicus</name>
    <dbReference type="NCBI Taxonomy" id="1759059"/>
    <lineage>
        <taxon>Bacteria</taxon>
        <taxon>Pseudomonadati</taxon>
        <taxon>Pseudomonadota</taxon>
        <taxon>Alphaproteobacteria</taxon>
        <taxon>Hyphomonadales</taxon>
        <taxon>Hyphomonadaceae</taxon>
        <taxon>Candidatus Viadribacter</taxon>
    </lineage>
</organism>
<dbReference type="InParanoid" id="A0A1B1AGJ2"/>
<feature type="domain" description="Sulfatase-modifying factor enzyme-like" evidence="2">
    <location>
        <begin position="258"/>
        <end position="390"/>
    </location>
</feature>
<keyword evidence="4" id="KW-1185">Reference proteome</keyword>
<dbReference type="Proteomes" id="UP000092498">
    <property type="component" value="Chromosome"/>
</dbReference>
<dbReference type="STRING" id="1759059.ATE48_06865"/>
<keyword evidence="1" id="KW-0732">Signal</keyword>